<name>A0A327X600_LARAB</name>
<keyword evidence="3" id="KW-0548">Nucleotidyltransferase</keyword>
<evidence type="ECO:0000256" key="6">
    <source>
        <dbReference type="ARBA" id="ARBA00023277"/>
    </source>
</evidence>
<dbReference type="GO" id="GO:0005524">
    <property type="term" value="F:ATP binding"/>
    <property type="evidence" value="ECO:0007669"/>
    <property type="project" value="UniProtKB-KW"/>
</dbReference>
<organism evidence="9 10">
    <name type="scientific">Larkinella arboricola</name>
    <dbReference type="NCBI Taxonomy" id="643671"/>
    <lineage>
        <taxon>Bacteria</taxon>
        <taxon>Pseudomonadati</taxon>
        <taxon>Bacteroidota</taxon>
        <taxon>Cytophagia</taxon>
        <taxon>Cytophagales</taxon>
        <taxon>Spirosomataceae</taxon>
        <taxon>Larkinella</taxon>
    </lineage>
</organism>
<keyword evidence="10" id="KW-1185">Reference proteome</keyword>
<keyword evidence="6" id="KW-0119">Carbohydrate metabolism</keyword>
<evidence type="ECO:0000256" key="2">
    <source>
        <dbReference type="ARBA" id="ARBA00022679"/>
    </source>
</evidence>
<evidence type="ECO:0000313" key="10">
    <source>
        <dbReference type="Proteomes" id="UP000248790"/>
    </source>
</evidence>
<evidence type="ECO:0000256" key="3">
    <source>
        <dbReference type="ARBA" id="ARBA00022695"/>
    </source>
</evidence>
<dbReference type="PANTHER" id="PTHR43793:SF2">
    <property type="entry name" value="BIFUNCTIONAL PROTEIN HLDE"/>
    <property type="match status" value="1"/>
</dbReference>
<dbReference type="InterPro" id="IPR014729">
    <property type="entry name" value="Rossmann-like_a/b/a_fold"/>
</dbReference>
<dbReference type="GO" id="GO:0016779">
    <property type="term" value="F:nucleotidyltransferase activity"/>
    <property type="evidence" value="ECO:0007669"/>
    <property type="project" value="UniProtKB-KW"/>
</dbReference>
<dbReference type="NCBIfam" id="TIGR02199">
    <property type="entry name" value="rfaE_dom_II"/>
    <property type="match status" value="1"/>
</dbReference>
<dbReference type="Pfam" id="PF01467">
    <property type="entry name" value="CTP_transf_like"/>
    <property type="match status" value="1"/>
</dbReference>
<sequence>MTESKILTREQAVEQAKTWHAEGKRIVFTNGCFDILHLGHVDYLEKARQTGDRLLLGLNTDASVSRIKGPLRPVVSEYARARLMASLAFVDAVVLFDEPTPLELIQAVQPDVLVKGDDYAVADIVGADFVLQNGGRVQTIPLVAGYSTTAIIGKIRKAYAEG</sequence>
<evidence type="ECO:0000256" key="5">
    <source>
        <dbReference type="ARBA" id="ARBA00022840"/>
    </source>
</evidence>
<protein>
    <recommendedName>
        <fullName evidence="1">D-glycero-beta-D-manno-heptose 1-phosphate adenylyltransferase</fullName>
        <ecNumber evidence="1">2.7.7.70</ecNumber>
    </recommendedName>
</protein>
<dbReference type="GO" id="GO:0005975">
    <property type="term" value="P:carbohydrate metabolic process"/>
    <property type="evidence" value="ECO:0007669"/>
    <property type="project" value="InterPro"/>
</dbReference>
<proteinExistence type="predicted"/>
<dbReference type="EC" id="2.7.7.70" evidence="1"/>
<keyword evidence="4" id="KW-0547">Nucleotide-binding</keyword>
<dbReference type="SUPFAM" id="SSF52374">
    <property type="entry name" value="Nucleotidylyl transferase"/>
    <property type="match status" value="1"/>
</dbReference>
<keyword evidence="2 9" id="KW-0808">Transferase</keyword>
<dbReference type="NCBIfam" id="TIGR00125">
    <property type="entry name" value="cyt_tran_rel"/>
    <property type="match status" value="1"/>
</dbReference>
<comment type="caution">
    <text evidence="9">The sequence shown here is derived from an EMBL/GenBank/DDBJ whole genome shotgun (WGS) entry which is preliminary data.</text>
</comment>
<feature type="domain" description="Cytidyltransferase-like" evidence="8">
    <location>
        <begin position="28"/>
        <end position="121"/>
    </location>
</feature>
<reference evidence="9 10" key="1">
    <citation type="submission" date="2018-06" db="EMBL/GenBank/DDBJ databases">
        <title>Genomic Encyclopedia of Archaeal and Bacterial Type Strains, Phase II (KMG-II): from individual species to whole genera.</title>
        <authorList>
            <person name="Goeker M."/>
        </authorList>
    </citation>
    <scope>NUCLEOTIDE SEQUENCE [LARGE SCALE GENOMIC DNA]</scope>
    <source>
        <strain evidence="9 10">DSM 21851</strain>
    </source>
</reference>
<dbReference type="InterPro" id="IPR050385">
    <property type="entry name" value="Archaeal_FAD_synthase"/>
</dbReference>
<keyword evidence="5" id="KW-0067">ATP-binding</keyword>
<dbReference type="OrthoDB" id="9795543at2"/>
<gene>
    <name evidence="9" type="ORF">LX87_00640</name>
</gene>
<dbReference type="Gene3D" id="3.40.50.620">
    <property type="entry name" value="HUPs"/>
    <property type="match status" value="1"/>
</dbReference>
<evidence type="ECO:0000256" key="1">
    <source>
        <dbReference type="ARBA" id="ARBA00012519"/>
    </source>
</evidence>
<dbReference type="GO" id="GO:0016773">
    <property type="term" value="F:phosphotransferase activity, alcohol group as acceptor"/>
    <property type="evidence" value="ECO:0007669"/>
    <property type="project" value="InterPro"/>
</dbReference>
<dbReference type="AlphaFoldDB" id="A0A327X600"/>
<dbReference type="InterPro" id="IPR011914">
    <property type="entry name" value="RfaE_dom_II"/>
</dbReference>
<dbReference type="Proteomes" id="UP000248790">
    <property type="component" value="Unassembled WGS sequence"/>
</dbReference>
<comment type="catalytic activity">
    <reaction evidence="7">
        <text>D-glycero-beta-D-manno-heptose 1-phosphate + ATP + H(+) = ADP-D-glycero-beta-D-manno-heptose + diphosphate</text>
        <dbReference type="Rhea" id="RHEA:27465"/>
        <dbReference type="ChEBI" id="CHEBI:15378"/>
        <dbReference type="ChEBI" id="CHEBI:30616"/>
        <dbReference type="ChEBI" id="CHEBI:33019"/>
        <dbReference type="ChEBI" id="CHEBI:59967"/>
        <dbReference type="ChEBI" id="CHEBI:61593"/>
        <dbReference type="EC" id="2.7.7.70"/>
    </reaction>
</comment>
<evidence type="ECO:0000259" key="8">
    <source>
        <dbReference type="Pfam" id="PF01467"/>
    </source>
</evidence>
<evidence type="ECO:0000256" key="4">
    <source>
        <dbReference type="ARBA" id="ARBA00022741"/>
    </source>
</evidence>
<dbReference type="EMBL" id="QLMC01000001">
    <property type="protein sequence ID" value="RAK02520.1"/>
    <property type="molecule type" value="Genomic_DNA"/>
</dbReference>
<accession>A0A327X600</accession>
<dbReference type="InterPro" id="IPR004821">
    <property type="entry name" value="Cyt_trans-like"/>
</dbReference>
<dbReference type="PANTHER" id="PTHR43793">
    <property type="entry name" value="FAD SYNTHASE"/>
    <property type="match status" value="1"/>
</dbReference>
<evidence type="ECO:0000256" key="7">
    <source>
        <dbReference type="ARBA" id="ARBA00047428"/>
    </source>
</evidence>
<evidence type="ECO:0000313" key="9">
    <source>
        <dbReference type="EMBL" id="RAK02520.1"/>
    </source>
</evidence>
<dbReference type="RefSeq" id="WP_111626712.1">
    <property type="nucleotide sequence ID" value="NZ_QLMC01000001.1"/>
</dbReference>